<evidence type="ECO:0000313" key="1">
    <source>
        <dbReference type="EMBL" id="ABN08695.1"/>
    </source>
</evidence>
<accession>A2Q4Z5</accession>
<protein>
    <submittedName>
        <fullName evidence="1 3">Uncharacterized protein</fullName>
    </submittedName>
</protein>
<dbReference type="PANTHER" id="PTHR31296">
    <property type="entry name" value="UPF0565 PROTEIN C2ORF69"/>
    <property type="match status" value="1"/>
</dbReference>
<gene>
    <name evidence="2" type="ordered locus">MTR_7g006510</name>
    <name evidence="1" type="ORF">MtrDRAFT_AC157893g34v2</name>
</gene>
<dbReference type="EnsemblPlants" id="AES77264">
    <property type="protein sequence ID" value="AES77264"/>
    <property type="gene ID" value="MTR_7g006510"/>
</dbReference>
<dbReference type="EMBL" id="AC157893">
    <property type="protein sequence ID" value="ABN08695.1"/>
    <property type="molecule type" value="Genomic_DNA"/>
</dbReference>
<proteinExistence type="predicted"/>
<dbReference type="EMBL" id="CM001223">
    <property type="protein sequence ID" value="AES77264.2"/>
    <property type="molecule type" value="Genomic_DNA"/>
</dbReference>
<dbReference type="Proteomes" id="UP000002051">
    <property type="component" value="Unassembled WGS sequence"/>
</dbReference>
<dbReference type="InterPro" id="IPR018881">
    <property type="entry name" value="C2orf69_mit"/>
</dbReference>
<keyword evidence="4" id="KW-1185">Reference proteome</keyword>
<dbReference type="HOGENOM" id="CLU_2187877_0_0_1"/>
<reference evidence="1" key="1">
    <citation type="submission" date="2005-04" db="EMBL/GenBank/DDBJ databases">
        <authorList>
            <person name="Town C.D."/>
        </authorList>
    </citation>
    <scope>NUCLEOTIDE SEQUENCE</scope>
</reference>
<organism evidence="1">
    <name type="scientific">Medicago truncatula</name>
    <name type="common">Barrel medic</name>
    <name type="synonym">Medicago tribuloides</name>
    <dbReference type="NCBI Taxonomy" id="3880"/>
    <lineage>
        <taxon>Eukaryota</taxon>
        <taxon>Viridiplantae</taxon>
        <taxon>Streptophyta</taxon>
        <taxon>Embryophyta</taxon>
        <taxon>Tracheophyta</taxon>
        <taxon>Spermatophyta</taxon>
        <taxon>Magnoliopsida</taxon>
        <taxon>eudicotyledons</taxon>
        <taxon>Gunneridae</taxon>
        <taxon>Pentapetalae</taxon>
        <taxon>rosids</taxon>
        <taxon>fabids</taxon>
        <taxon>Fabales</taxon>
        <taxon>Fabaceae</taxon>
        <taxon>Papilionoideae</taxon>
        <taxon>50 kb inversion clade</taxon>
        <taxon>NPAAA clade</taxon>
        <taxon>Hologalegina</taxon>
        <taxon>IRL clade</taxon>
        <taxon>Trifolieae</taxon>
        <taxon>Medicago</taxon>
    </lineage>
</organism>
<sequence length="109" mass="12448">MNLASQGIESNVNSVDEISIVPKTKETILNSISEVHYVDVGLNSIGAYLANRDVFERISKRLIHGARQLHFVLHGTPRHWTDEQRDWIRKEKDKMLLLLELEAGKTKGK</sequence>
<reference evidence="2 4" key="4">
    <citation type="journal article" date="2014" name="BMC Genomics">
        <title>An improved genome release (version Mt4.0) for the model legume Medicago truncatula.</title>
        <authorList>
            <person name="Tang H."/>
            <person name="Krishnakumar V."/>
            <person name="Bidwell S."/>
            <person name="Rosen B."/>
            <person name="Chan A."/>
            <person name="Zhou S."/>
            <person name="Gentzbittel L."/>
            <person name="Childs K.L."/>
            <person name="Yandell M."/>
            <person name="Gundlach H."/>
            <person name="Mayer K.F."/>
            <person name="Schwartz D.C."/>
            <person name="Town C.D."/>
        </authorList>
    </citation>
    <scope>GENOME REANNOTATION</scope>
    <source>
        <strain evidence="3 4">cv. Jemalong A17</strain>
    </source>
</reference>
<dbReference type="eggNOG" id="KOG2800">
    <property type="taxonomic scope" value="Eukaryota"/>
</dbReference>
<dbReference type="PANTHER" id="PTHR31296:SF1">
    <property type="entry name" value="MITOCHONDRIAL PROTEIN C2ORF69"/>
    <property type="match status" value="1"/>
</dbReference>
<reference evidence="3" key="5">
    <citation type="submission" date="2015-04" db="UniProtKB">
        <authorList>
            <consortium name="EnsemblPlants"/>
        </authorList>
    </citation>
    <scope>IDENTIFICATION</scope>
    <source>
        <strain evidence="3">cv. Jemalong A17</strain>
    </source>
</reference>
<accession>A0A0C3W0W6</accession>
<name>A2Q4Z5_MEDTR</name>
<reference evidence="1" key="2">
    <citation type="submission" date="2007-03" db="EMBL/GenBank/DDBJ databases">
        <authorList>
            <consortium name="The International Medicago Genome Annotation Group"/>
        </authorList>
    </citation>
    <scope>NUCLEOTIDE SEQUENCE</scope>
</reference>
<evidence type="ECO:0000313" key="2">
    <source>
        <dbReference type="EMBL" id="AES77264.2"/>
    </source>
</evidence>
<dbReference type="PaxDb" id="3880-AES77264"/>
<evidence type="ECO:0000313" key="4">
    <source>
        <dbReference type="Proteomes" id="UP000002051"/>
    </source>
</evidence>
<accession>G7KXQ8</accession>
<dbReference type="AlphaFoldDB" id="A2Q4Z5"/>
<reference evidence="2 4" key="3">
    <citation type="journal article" date="2011" name="Nature">
        <title>The Medicago genome provides insight into the evolution of rhizobial symbioses.</title>
        <authorList>
            <person name="Young N.D."/>
            <person name="Debelle F."/>
            <person name="Oldroyd G.E."/>
            <person name="Geurts R."/>
            <person name="Cannon S.B."/>
            <person name="Udvardi M.K."/>
            <person name="Benedito V.A."/>
            <person name="Mayer K.F."/>
            <person name="Gouzy J."/>
            <person name="Schoof H."/>
            <person name="Van de Peer Y."/>
            <person name="Proost S."/>
            <person name="Cook D.R."/>
            <person name="Meyers B.C."/>
            <person name="Spannagl M."/>
            <person name="Cheung F."/>
            <person name="De Mita S."/>
            <person name="Krishnakumar V."/>
            <person name="Gundlach H."/>
            <person name="Zhou S."/>
            <person name="Mudge J."/>
            <person name="Bharti A.K."/>
            <person name="Murray J.D."/>
            <person name="Naoumkina M.A."/>
            <person name="Rosen B."/>
            <person name="Silverstein K.A."/>
            <person name="Tang H."/>
            <person name="Rombauts S."/>
            <person name="Zhao P.X."/>
            <person name="Zhou P."/>
            <person name="Barbe V."/>
            <person name="Bardou P."/>
            <person name="Bechner M."/>
            <person name="Bellec A."/>
            <person name="Berger A."/>
            <person name="Berges H."/>
            <person name="Bidwell S."/>
            <person name="Bisseling T."/>
            <person name="Choisne N."/>
            <person name="Couloux A."/>
            <person name="Denny R."/>
            <person name="Deshpande S."/>
            <person name="Dai X."/>
            <person name="Doyle J.J."/>
            <person name="Dudez A.M."/>
            <person name="Farmer A.D."/>
            <person name="Fouteau S."/>
            <person name="Franken C."/>
            <person name="Gibelin C."/>
            <person name="Gish J."/>
            <person name="Goldstein S."/>
            <person name="Gonzalez A.J."/>
            <person name="Green P.J."/>
            <person name="Hallab A."/>
            <person name="Hartog M."/>
            <person name="Hua A."/>
            <person name="Humphray S.J."/>
            <person name="Jeong D.H."/>
            <person name="Jing Y."/>
            <person name="Jocker A."/>
            <person name="Kenton S.M."/>
            <person name="Kim D.J."/>
            <person name="Klee K."/>
            <person name="Lai H."/>
            <person name="Lang C."/>
            <person name="Lin S."/>
            <person name="Macmil S.L."/>
            <person name="Magdelenat G."/>
            <person name="Matthews L."/>
            <person name="McCorrison J."/>
            <person name="Monaghan E.L."/>
            <person name="Mun J.H."/>
            <person name="Najar F.Z."/>
            <person name="Nicholson C."/>
            <person name="Noirot C."/>
            <person name="O'Bleness M."/>
            <person name="Paule C.R."/>
            <person name="Poulain J."/>
            <person name="Prion F."/>
            <person name="Qin B."/>
            <person name="Qu C."/>
            <person name="Retzel E.F."/>
            <person name="Riddle C."/>
            <person name="Sallet E."/>
            <person name="Samain S."/>
            <person name="Samson N."/>
            <person name="Sanders I."/>
            <person name="Saurat O."/>
            <person name="Scarpelli C."/>
            <person name="Schiex T."/>
            <person name="Segurens B."/>
            <person name="Severin A.J."/>
            <person name="Sherrier D.J."/>
            <person name="Shi R."/>
            <person name="Sims S."/>
            <person name="Singer S.R."/>
            <person name="Sinharoy S."/>
            <person name="Sterck L."/>
            <person name="Viollet A."/>
            <person name="Wang B.B."/>
            <person name="Wang K."/>
            <person name="Wang M."/>
            <person name="Wang X."/>
            <person name="Warfsmann J."/>
            <person name="Weissenbach J."/>
            <person name="White D.D."/>
            <person name="White J.D."/>
            <person name="Wiley G.B."/>
            <person name="Wincker P."/>
            <person name="Xing Y."/>
            <person name="Yang L."/>
            <person name="Yao Z."/>
            <person name="Ying F."/>
            <person name="Zhai J."/>
            <person name="Zhou L."/>
            <person name="Zuber A."/>
            <person name="Denarie J."/>
            <person name="Dixon R.A."/>
            <person name="May G.D."/>
            <person name="Schwartz D.C."/>
            <person name="Rogers J."/>
            <person name="Quetier F."/>
            <person name="Town C.D."/>
            <person name="Roe B.A."/>
        </authorList>
    </citation>
    <scope>NUCLEOTIDE SEQUENCE [LARGE SCALE GENOMIC DNA]</scope>
    <source>
        <strain evidence="2">A17</strain>
        <strain evidence="3 4">cv. Jemalong A17</strain>
    </source>
</reference>
<evidence type="ECO:0000313" key="3">
    <source>
        <dbReference type="EnsemblPlants" id="AES77264"/>
    </source>
</evidence>